<dbReference type="AlphaFoldDB" id="A0A2I1K798"/>
<organism evidence="1 2">
    <name type="scientific">Aerococcus christensenii</name>
    <dbReference type="NCBI Taxonomy" id="87541"/>
    <lineage>
        <taxon>Bacteria</taxon>
        <taxon>Bacillati</taxon>
        <taxon>Bacillota</taxon>
        <taxon>Bacilli</taxon>
        <taxon>Lactobacillales</taxon>
        <taxon>Aerococcaceae</taxon>
        <taxon>Aerococcus</taxon>
    </lineage>
</organism>
<evidence type="ECO:0000313" key="1">
    <source>
        <dbReference type="EMBL" id="PKY91513.1"/>
    </source>
</evidence>
<dbReference type="Proteomes" id="UP000234775">
    <property type="component" value="Unassembled WGS sequence"/>
</dbReference>
<evidence type="ECO:0000313" key="2">
    <source>
        <dbReference type="Proteomes" id="UP000234775"/>
    </source>
</evidence>
<name>A0A2I1K798_9LACT</name>
<reference evidence="1 2" key="1">
    <citation type="submission" date="2017-12" db="EMBL/GenBank/DDBJ databases">
        <title>Phylogenetic diversity of female urinary microbiome.</title>
        <authorList>
            <person name="Thomas-White K."/>
            <person name="Wolfe A.J."/>
        </authorList>
    </citation>
    <scope>NUCLEOTIDE SEQUENCE [LARGE SCALE GENOMIC DNA]</scope>
    <source>
        <strain evidence="1 2">UMB0844</strain>
    </source>
</reference>
<sequence>MTNCQSFCKVKSIEARLQILILSRETEKFDEYQKIVRRRITILFSNEHLDKTRCFFVARLKGNRGHLSEETPRGGKYGTFTNG</sequence>
<protein>
    <submittedName>
        <fullName evidence="1">Uncharacterized protein</fullName>
    </submittedName>
</protein>
<proteinExistence type="predicted"/>
<gene>
    <name evidence="1" type="ORF">CYJ27_02215</name>
</gene>
<dbReference type="EMBL" id="PKGZ01000002">
    <property type="protein sequence ID" value="PKY91513.1"/>
    <property type="molecule type" value="Genomic_DNA"/>
</dbReference>
<comment type="caution">
    <text evidence="1">The sequence shown here is derived from an EMBL/GenBank/DDBJ whole genome shotgun (WGS) entry which is preliminary data.</text>
</comment>
<keyword evidence="2" id="KW-1185">Reference proteome</keyword>
<accession>A0A2I1K798</accession>